<evidence type="ECO:0000256" key="4">
    <source>
        <dbReference type="ARBA" id="ARBA00022692"/>
    </source>
</evidence>
<keyword evidence="3" id="KW-1003">Cell membrane</keyword>
<dbReference type="InterPro" id="IPR018383">
    <property type="entry name" value="UPF0324_pro"/>
</dbReference>
<evidence type="ECO:0000256" key="5">
    <source>
        <dbReference type="ARBA" id="ARBA00022989"/>
    </source>
</evidence>
<evidence type="ECO:0000313" key="8">
    <source>
        <dbReference type="EMBL" id="RXQ98484.1"/>
    </source>
</evidence>
<keyword evidence="5 7" id="KW-1133">Transmembrane helix</keyword>
<comment type="caution">
    <text evidence="8">The sequence shown here is derived from an EMBL/GenBank/DDBJ whole genome shotgun (WGS) entry which is preliminary data.</text>
</comment>
<evidence type="ECO:0000256" key="7">
    <source>
        <dbReference type="SAM" id="Phobius"/>
    </source>
</evidence>
<comment type="similarity">
    <text evidence="2">Belongs to the UPF0324 family.</text>
</comment>
<dbReference type="AlphaFoldDB" id="A0A4V1N0M1"/>
<feature type="transmembrane region" description="Helical" evidence="7">
    <location>
        <begin position="45"/>
        <end position="64"/>
    </location>
</feature>
<feature type="transmembrane region" description="Helical" evidence="7">
    <location>
        <begin position="70"/>
        <end position="90"/>
    </location>
</feature>
<proteinExistence type="inferred from homology"/>
<dbReference type="NCBIfam" id="TIGR00698">
    <property type="entry name" value="YeiH family putative sulfate export transporter"/>
    <property type="match status" value="1"/>
</dbReference>
<feature type="transmembrane region" description="Helical" evidence="7">
    <location>
        <begin position="316"/>
        <end position="334"/>
    </location>
</feature>
<protein>
    <submittedName>
        <fullName evidence="8">YeiH family protein</fullName>
    </submittedName>
</protein>
<name>A0A4V1N0M1_9GAMM</name>
<sequence length="375" mass="39408">MDLGKRCIGRIVGGRGAWRPRLRRNAPMSSTVQHHSRRATTPTRWPGLALVLLIAGMAIALAQWPAAQAAGLGALTLAIVIGMAMGNSVFPTLASRTGSGVDMAKGTLLRLGIVLYGFRVTFQDLAGVGLAGLAIDLVVVTAVFSMATWIGTRMLGLDRQTSMLIGAGSAICGAAAVLATEPVLRAPAHKVAVAVSTVVVFGTLGMFLYPWLYPHLGLDAHGYGLYAGSTLHEVAQVVVAGQAVGTEAAASAVIEKMLRVMLLAPFLLLLGAWLRRRACARAEAPARLTIPWFALLFVLVAGFNSLHLLPRPVVDALLTLDTLLLAMAMAALGLRTHWGAIRQAGARPLLLAAILWLLLMGGGYLLNRGAMLLLG</sequence>
<evidence type="ECO:0000313" key="9">
    <source>
        <dbReference type="Proteomes" id="UP000289784"/>
    </source>
</evidence>
<feature type="transmembrane region" description="Helical" evidence="7">
    <location>
        <begin position="162"/>
        <end position="179"/>
    </location>
</feature>
<organism evidence="8 9">
    <name type="scientific">Pseudoxanthomonas composti</name>
    <dbReference type="NCBI Taxonomy" id="2137479"/>
    <lineage>
        <taxon>Bacteria</taxon>
        <taxon>Pseudomonadati</taxon>
        <taxon>Pseudomonadota</taxon>
        <taxon>Gammaproteobacteria</taxon>
        <taxon>Lysobacterales</taxon>
        <taxon>Lysobacteraceae</taxon>
        <taxon>Pseudoxanthomonas</taxon>
    </lineage>
</organism>
<feature type="transmembrane region" description="Helical" evidence="7">
    <location>
        <begin position="191"/>
        <end position="212"/>
    </location>
</feature>
<keyword evidence="6 7" id="KW-0472">Membrane</keyword>
<feature type="transmembrane region" description="Helical" evidence="7">
    <location>
        <begin position="257"/>
        <end position="274"/>
    </location>
</feature>
<dbReference type="PANTHER" id="PTHR30106:SF2">
    <property type="entry name" value="UPF0324 INNER MEMBRANE PROTEIN YEIH"/>
    <property type="match status" value="1"/>
</dbReference>
<gene>
    <name evidence="8" type="ORF">EPA99_18555</name>
</gene>
<comment type="subcellular location">
    <subcellularLocation>
        <location evidence="1">Cell membrane</location>
        <topology evidence="1">Multi-pass membrane protein</topology>
    </subcellularLocation>
</comment>
<feature type="transmembrane region" description="Helical" evidence="7">
    <location>
        <begin position="346"/>
        <end position="366"/>
    </location>
</feature>
<feature type="transmembrane region" description="Helical" evidence="7">
    <location>
        <begin position="286"/>
        <end position="304"/>
    </location>
</feature>
<evidence type="ECO:0000256" key="3">
    <source>
        <dbReference type="ARBA" id="ARBA00022475"/>
    </source>
</evidence>
<accession>A0A4V1N0M1</accession>
<dbReference type="InterPro" id="IPR004630">
    <property type="entry name" value="UPF0324_YeiH-like"/>
</dbReference>
<evidence type="ECO:0000256" key="6">
    <source>
        <dbReference type="ARBA" id="ARBA00023136"/>
    </source>
</evidence>
<evidence type="ECO:0000256" key="2">
    <source>
        <dbReference type="ARBA" id="ARBA00007977"/>
    </source>
</evidence>
<reference evidence="8 9" key="1">
    <citation type="submission" date="2019-01" db="EMBL/GenBank/DDBJ databases">
        <title>Pseudoxanthomonas composti sp. nov., isolated from compost.</title>
        <authorList>
            <person name="Yang G."/>
        </authorList>
    </citation>
    <scope>NUCLEOTIDE SEQUENCE [LARGE SCALE GENOMIC DNA]</scope>
    <source>
        <strain evidence="8 9">GSS15</strain>
    </source>
</reference>
<keyword evidence="4 7" id="KW-0812">Transmembrane</keyword>
<dbReference type="Proteomes" id="UP000289784">
    <property type="component" value="Unassembled WGS sequence"/>
</dbReference>
<evidence type="ECO:0000256" key="1">
    <source>
        <dbReference type="ARBA" id="ARBA00004651"/>
    </source>
</evidence>
<dbReference type="OrthoDB" id="9805703at2"/>
<dbReference type="Pfam" id="PF03601">
    <property type="entry name" value="Cons_hypoth698"/>
    <property type="match status" value="1"/>
</dbReference>
<keyword evidence="9" id="KW-1185">Reference proteome</keyword>
<feature type="transmembrane region" description="Helical" evidence="7">
    <location>
        <begin position="125"/>
        <end position="150"/>
    </location>
</feature>
<dbReference type="EMBL" id="SAWZ01000020">
    <property type="protein sequence ID" value="RXQ98484.1"/>
    <property type="molecule type" value="Genomic_DNA"/>
</dbReference>
<dbReference type="PANTHER" id="PTHR30106">
    <property type="entry name" value="INNER MEMBRANE PROTEIN YEIH-RELATED"/>
    <property type="match status" value="1"/>
</dbReference>
<dbReference type="GO" id="GO:0005886">
    <property type="term" value="C:plasma membrane"/>
    <property type="evidence" value="ECO:0007669"/>
    <property type="project" value="UniProtKB-SubCell"/>
</dbReference>